<dbReference type="Gene3D" id="3.10.310.10">
    <property type="entry name" value="Diaminopimelate Epimerase, Chain A, domain 1"/>
    <property type="match status" value="2"/>
</dbReference>
<dbReference type="EMBL" id="JAFJYH010000092">
    <property type="protein sequence ID" value="KAG4420043.1"/>
    <property type="molecule type" value="Genomic_DNA"/>
</dbReference>
<sequence>MDFPISLSGQPSMIHCVEMHTTGEPTRIIYKGFPSLPGTLLEQRALAKANHDHIRQQLILEPRGHWDMYGAVLCPDTELVASGEAHIGVLFMHNEGFSTMCGHATIALGRFLVDTHDLRIFPKRNELVYDEVERTTTIDLHAPCGVVKITVPCKENGYRSDGMRQVSFVSVPSFATGIQIDVPIPENLRWPQLGNRASLVADISYGGTFYCIVPAVEMGFSGTLKKIDMAAMNIATRSLKEAINTNPKLQQYLRHPDSEDLGFLYSVMVVDASIGVAAEDTAGVETGLCFFADQQVDRSPTGGAVASRVALAHAKGSRKLGERWTYHSLVSNGFDGCGSFVGSVVEELEQPNVGGGSQACVRVKVKGNAYYTGFHCFVVEDGDRIGAKGFSMKGLTE</sequence>
<evidence type="ECO:0000313" key="5">
    <source>
        <dbReference type="Proteomes" id="UP000664132"/>
    </source>
</evidence>
<dbReference type="FunFam" id="3.10.310.10:FF:000003">
    <property type="entry name" value="Proline racemase"/>
    <property type="match status" value="1"/>
</dbReference>
<dbReference type="Pfam" id="PF05544">
    <property type="entry name" value="Pro_racemase"/>
    <property type="match status" value="1"/>
</dbReference>
<name>A0A8H7WAN4_9HELO</name>
<dbReference type="SUPFAM" id="SSF54506">
    <property type="entry name" value="Diaminopimelate epimerase-like"/>
    <property type="match status" value="1"/>
</dbReference>
<evidence type="ECO:0000313" key="4">
    <source>
        <dbReference type="EMBL" id="KAG4420043.1"/>
    </source>
</evidence>
<dbReference type="PIRSF" id="PIRSF029792">
    <property type="entry name" value="Pro_racemase"/>
    <property type="match status" value="1"/>
</dbReference>
<reference evidence="4" key="1">
    <citation type="submission" date="2021-02" db="EMBL/GenBank/DDBJ databases">
        <title>Genome sequence Cadophora malorum strain M34.</title>
        <authorList>
            <person name="Stefanovic E."/>
            <person name="Vu D."/>
            <person name="Scully C."/>
            <person name="Dijksterhuis J."/>
            <person name="Roader J."/>
            <person name="Houbraken J."/>
        </authorList>
    </citation>
    <scope>NUCLEOTIDE SEQUENCE</scope>
    <source>
        <strain evidence="4">M34</strain>
    </source>
</reference>
<dbReference type="OrthoDB" id="6409228at2759"/>
<protein>
    <recommendedName>
        <fullName evidence="3">trans-L-3-hydroxyproline dehydratase</fullName>
        <ecNumber evidence="3">4.2.1.77</ecNumber>
    </recommendedName>
</protein>
<dbReference type="InterPro" id="IPR008794">
    <property type="entry name" value="Pro_racemase_fam"/>
</dbReference>
<evidence type="ECO:0000256" key="1">
    <source>
        <dbReference type="ARBA" id="ARBA00001148"/>
    </source>
</evidence>
<gene>
    <name evidence="4" type="ORF">IFR04_006802</name>
</gene>
<dbReference type="SFLD" id="SFLDS00028">
    <property type="entry name" value="Proline_Racemase"/>
    <property type="match status" value="1"/>
</dbReference>
<dbReference type="AlphaFoldDB" id="A0A8H7WAN4"/>
<dbReference type="Proteomes" id="UP000664132">
    <property type="component" value="Unassembled WGS sequence"/>
</dbReference>
<dbReference type="PANTHER" id="PTHR33442:SF1">
    <property type="entry name" value="TRANS-3-HYDROXY-L-PROLINE DEHYDRATASE"/>
    <property type="match status" value="1"/>
</dbReference>
<comment type="similarity">
    <text evidence="2">Belongs to the proline racemase family.</text>
</comment>
<dbReference type="GO" id="GO:0050346">
    <property type="term" value="F:trans-L-3-hydroxyproline dehydratase activity"/>
    <property type="evidence" value="ECO:0007669"/>
    <property type="project" value="UniProtKB-EC"/>
</dbReference>
<dbReference type="EC" id="4.2.1.77" evidence="3"/>
<evidence type="ECO:0000256" key="2">
    <source>
        <dbReference type="ARBA" id="ARBA00007529"/>
    </source>
</evidence>
<organism evidence="4 5">
    <name type="scientific">Cadophora malorum</name>
    <dbReference type="NCBI Taxonomy" id="108018"/>
    <lineage>
        <taxon>Eukaryota</taxon>
        <taxon>Fungi</taxon>
        <taxon>Dikarya</taxon>
        <taxon>Ascomycota</taxon>
        <taxon>Pezizomycotina</taxon>
        <taxon>Leotiomycetes</taxon>
        <taxon>Helotiales</taxon>
        <taxon>Ploettnerulaceae</taxon>
        <taxon>Cadophora</taxon>
    </lineage>
</organism>
<evidence type="ECO:0000256" key="3">
    <source>
        <dbReference type="ARBA" id="ARBA00013105"/>
    </source>
</evidence>
<comment type="catalytic activity">
    <reaction evidence="1">
        <text>trans-3-hydroxy-L-proline = 1-pyrroline-2-carboxylate + H2O</text>
        <dbReference type="Rhea" id="RHEA:10320"/>
        <dbReference type="ChEBI" id="CHEBI:15377"/>
        <dbReference type="ChEBI" id="CHEBI:39785"/>
        <dbReference type="ChEBI" id="CHEBI:57938"/>
        <dbReference type="EC" id="4.2.1.77"/>
    </reaction>
</comment>
<dbReference type="PANTHER" id="PTHR33442">
    <property type="entry name" value="TRANS-3-HYDROXY-L-PROLINE DEHYDRATASE"/>
    <property type="match status" value="1"/>
</dbReference>
<comment type="caution">
    <text evidence="4">The sequence shown here is derived from an EMBL/GenBank/DDBJ whole genome shotgun (WGS) entry which is preliminary data.</text>
</comment>
<proteinExistence type="inferred from homology"/>
<keyword evidence="5" id="KW-1185">Reference proteome</keyword>
<accession>A0A8H7WAN4</accession>